<evidence type="ECO:0000313" key="1">
    <source>
        <dbReference type="EMBL" id="KXO10906.1"/>
    </source>
</evidence>
<dbReference type="Proteomes" id="UP000070282">
    <property type="component" value="Unassembled WGS sequence"/>
</dbReference>
<dbReference type="AlphaFoldDB" id="A0A137SEP0"/>
<name>A0A137SEP0_9GAMM</name>
<dbReference type="EMBL" id="LOCO01000004">
    <property type="protein sequence ID" value="KXO10906.1"/>
    <property type="molecule type" value="Genomic_DNA"/>
</dbReference>
<organism evidence="1 2">
    <name type="scientific">Marinobacter excellens LAMA 842</name>
    <dbReference type="NCBI Taxonomy" id="1306954"/>
    <lineage>
        <taxon>Bacteria</taxon>
        <taxon>Pseudomonadati</taxon>
        <taxon>Pseudomonadota</taxon>
        <taxon>Gammaproteobacteria</taxon>
        <taxon>Pseudomonadales</taxon>
        <taxon>Marinobacteraceae</taxon>
        <taxon>Marinobacter</taxon>
    </lineage>
</organism>
<dbReference type="PATRIC" id="fig|1306954.6.peg.2906"/>
<gene>
    <name evidence="1" type="ORF">J122_1030</name>
</gene>
<evidence type="ECO:0000313" key="2">
    <source>
        <dbReference type="Proteomes" id="UP000070282"/>
    </source>
</evidence>
<reference evidence="2" key="1">
    <citation type="submission" date="2015-12" db="EMBL/GenBank/DDBJ databases">
        <authorList>
            <person name="Lima A."/>
            <person name="Farahani Zayas N."/>
            <person name="Castro Da Silva M.A."/>
            <person name="Cabral A."/>
            <person name="Pessatti M.L."/>
        </authorList>
    </citation>
    <scope>NUCLEOTIDE SEQUENCE [LARGE SCALE GENOMIC DNA]</scope>
    <source>
        <strain evidence="2">LAMA 842</strain>
    </source>
</reference>
<keyword evidence="2" id="KW-1185">Reference proteome</keyword>
<dbReference type="RefSeq" id="WP_197463811.1">
    <property type="nucleotide sequence ID" value="NZ_LOCO01000004.1"/>
</dbReference>
<protein>
    <submittedName>
        <fullName evidence="1">Uncharacterized protein</fullName>
    </submittedName>
</protein>
<proteinExistence type="predicted"/>
<comment type="caution">
    <text evidence="1">The sequence shown here is derived from an EMBL/GenBank/DDBJ whole genome shotgun (WGS) entry which is preliminary data.</text>
</comment>
<sequence length="166" mass="18614">MIDTSPYQHCECMRMGNQFAVCKSELSLEEKGKKVTLTPRRGEEAKAIVLDGCVFTDNNMKCDVLYLFSGSGKKVAALVELKGAGDIRHAFEQLAYTRKRRPEYQLLKAALEQSAPGRLLEKAFIVTNGMLPKPEIEKLENAHGIRVSAVLQSEPSNKIPDLRDWF</sequence>
<accession>A0A137SEP0</accession>